<evidence type="ECO:0000313" key="7">
    <source>
        <dbReference type="Proteomes" id="UP000501325"/>
    </source>
</evidence>
<evidence type="ECO:0000313" key="5">
    <source>
        <dbReference type="EMBL" id="VDC51392.1"/>
    </source>
</evidence>
<dbReference type="GO" id="GO:0051301">
    <property type="term" value="P:cell division"/>
    <property type="evidence" value="ECO:0007669"/>
    <property type="project" value="UniProtKB-KW"/>
</dbReference>
<dbReference type="EMBL" id="CP048751">
    <property type="protein sequence ID" value="QIH73631.1"/>
    <property type="molecule type" value="Genomic_DNA"/>
</dbReference>
<protein>
    <submittedName>
        <fullName evidence="4 5">Cell division protein</fullName>
    </submittedName>
</protein>
<dbReference type="Proteomes" id="UP000289220">
    <property type="component" value="Unassembled WGS sequence"/>
</dbReference>
<evidence type="ECO:0000256" key="1">
    <source>
        <dbReference type="SAM" id="MobiDB-lite"/>
    </source>
</evidence>
<dbReference type="EMBL" id="JACIDA010000003">
    <property type="protein sequence ID" value="MBB3873311.1"/>
    <property type="molecule type" value="Genomic_DNA"/>
</dbReference>
<dbReference type="Proteomes" id="UP000501325">
    <property type="component" value="Chromosome"/>
</dbReference>
<dbReference type="EMBL" id="UXHF01000006">
    <property type="protein sequence ID" value="VDC51392.1"/>
    <property type="molecule type" value="Genomic_DNA"/>
</dbReference>
<reference evidence="4 7" key="2">
    <citation type="submission" date="2020-01" db="EMBL/GenBank/DDBJ databases">
        <authorList>
            <person name="Wang S."/>
        </authorList>
    </citation>
    <scope>NUCLEOTIDE SEQUENCE [LARGE SCALE GENOMIC DNA]</scope>
    <source>
        <strain evidence="4 7">D151-2-6</strain>
    </source>
</reference>
<proteinExistence type="predicted"/>
<gene>
    <name evidence="5" type="primary">ftsL</name>
    <name evidence="5" type="ORF">BREV_BREV_00460</name>
    <name evidence="3" type="ORF">GGR11_002873</name>
    <name evidence="4" type="ORF">GYM46_12140</name>
</gene>
<feature type="region of interest" description="Disordered" evidence="1">
    <location>
        <begin position="108"/>
        <end position="130"/>
    </location>
</feature>
<keyword evidence="2" id="KW-0472">Membrane</keyword>
<keyword evidence="2" id="KW-1133">Transmembrane helix</keyword>
<sequence length="143" mass="15467">MTTAPFFTYSRTALHRLFDWKVRGVRWIEIIGVALVAVMIVSVYAAKAAAARESSRIAQLEQDIRENGQRVRLLRAEVARLEQPARLESLSRQIGLAPVEVHRQAKEDQLPALKAAPAPAPATPAVAQAAPAEVAAAAPEAVQ</sequence>
<reference evidence="5 6" key="1">
    <citation type="submission" date="2018-11" db="EMBL/GenBank/DDBJ databases">
        <authorList>
            <person name="Peiro R."/>
            <person name="Begona"/>
            <person name="Cbmso G."/>
            <person name="Lopez M."/>
            <person name="Gonzalez S."/>
            <person name="Sacristan E."/>
            <person name="Castillo E."/>
        </authorList>
    </citation>
    <scope>NUCLEOTIDE SEQUENCE [LARGE SCALE GENOMIC DNA]</scope>
    <source>
        <strain evidence="5">Brev_genome</strain>
    </source>
</reference>
<organism evidence="5 6">
    <name type="scientific">Brevundimonas mediterranea</name>
    <dbReference type="NCBI Taxonomy" id="74329"/>
    <lineage>
        <taxon>Bacteria</taxon>
        <taxon>Pseudomonadati</taxon>
        <taxon>Pseudomonadota</taxon>
        <taxon>Alphaproteobacteria</taxon>
        <taxon>Caulobacterales</taxon>
        <taxon>Caulobacteraceae</taxon>
        <taxon>Brevundimonas</taxon>
    </lineage>
</organism>
<keyword evidence="2" id="KW-0812">Transmembrane</keyword>
<dbReference type="AlphaFoldDB" id="A0A6G7EJ09"/>
<keyword evidence="6" id="KW-1185">Reference proteome</keyword>
<reference evidence="3 8" key="3">
    <citation type="submission" date="2020-08" db="EMBL/GenBank/DDBJ databases">
        <title>Genomic Encyclopedia of Type Strains, Phase IV (KMG-IV): sequencing the most valuable type-strain genomes for metagenomic binning, comparative biology and taxonomic classification.</title>
        <authorList>
            <person name="Goeker M."/>
        </authorList>
    </citation>
    <scope>NUCLEOTIDE SEQUENCE [LARGE SCALE GENOMIC DNA]</scope>
    <source>
        <strain evidence="3 8">DSM 14878</strain>
    </source>
</reference>
<feature type="compositionally biased region" description="Low complexity" evidence="1">
    <location>
        <begin position="110"/>
        <end position="130"/>
    </location>
</feature>
<evidence type="ECO:0000256" key="2">
    <source>
        <dbReference type="SAM" id="Phobius"/>
    </source>
</evidence>
<dbReference type="Proteomes" id="UP000532936">
    <property type="component" value="Unassembled WGS sequence"/>
</dbReference>
<evidence type="ECO:0000313" key="6">
    <source>
        <dbReference type="Proteomes" id="UP000289220"/>
    </source>
</evidence>
<evidence type="ECO:0000313" key="4">
    <source>
        <dbReference type="EMBL" id="QIH73631.1"/>
    </source>
</evidence>
<name>A0A6G7EJ09_9CAUL</name>
<accession>A0A6G7EJ09</accession>
<evidence type="ECO:0000313" key="8">
    <source>
        <dbReference type="Proteomes" id="UP000532936"/>
    </source>
</evidence>
<evidence type="ECO:0000313" key="3">
    <source>
        <dbReference type="EMBL" id="MBB3873311.1"/>
    </source>
</evidence>
<feature type="transmembrane region" description="Helical" evidence="2">
    <location>
        <begin position="27"/>
        <end position="46"/>
    </location>
</feature>
<keyword evidence="5" id="KW-0131">Cell cycle</keyword>
<dbReference type="KEGG" id="bmed:GYM46_12140"/>
<keyword evidence="5" id="KW-0132">Cell division</keyword>
<dbReference type="RefSeq" id="WP_050771666.1">
    <property type="nucleotide sequence ID" value="NZ_CP048751.1"/>
</dbReference>